<gene>
    <name evidence="2" type="ORF">GNI_101880</name>
</gene>
<reference evidence="2" key="1">
    <citation type="submission" date="2013-12" db="EMBL/GenBank/DDBJ databases">
        <authorList>
            <person name="Omoto C.K."/>
            <person name="Sibley D."/>
            <person name="Venepally P."/>
            <person name="Hadjithomas M."/>
            <person name="Karamycheva S."/>
            <person name="Brunk B."/>
            <person name="Roos D."/>
            <person name="Caler E."/>
            <person name="Lorenzi H."/>
        </authorList>
    </citation>
    <scope>NUCLEOTIDE SEQUENCE</scope>
</reference>
<dbReference type="VEuPathDB" id="CryptoDB:GNI_101880"/>
<feature type="region of interest" description="Disordered" evidence="1">
    <location>
        <begin position="260"/>
        <end position="280"/>
    </location>
</feature>
<keyword evidence="3" id="KW-1185">Reference proteome</keyword>
<accession>A0A023B4H3</accession>
<comment type="caution">
    <text evidence="2">The sequence shown here is derived from an EMBL/GenBank/DDBJ whole genome shotgun (WGS) entry which is preliminary data.</text>
</comment>
<sequence length="1402" mass="155981">MRCSSSGCSYFTPLGTIMVSGGAGELWSNISDSRRMRSDNVPCSEENSKNGVCEPPSRLLTNGATQHTYNVPRQSITSFPDPDGLRTAHLHGSMLSDPIPINPNGPSFSGREFGGPGCNASLVSIPASQNRGQPRFAKAVNTLATCGTPTITIATKDETQLVIPPRYLVWAFDILRNGWRRLAPFDVTGLTVFGLAKKAAEYEVAGKRILTTTARCYDCPASWSWSVREFMFWLDSALPGPAGGCSQARGTNEPLVISSLPGGHAPSGSSPGPSSSVPSGHFPPAAWSSHDIPLAAIAAPAERELAIRPRYLVWAFDILRNGWRRLAPFDVTGLTVFGLAKKAAEYEEAGNRILTITARCYTCAPSYHWTVDNFVSWLLTSLPGPVGGCSLVSDDLSRYRSRKLDVGMVSRAVEDILRSWTPFMPFGDQIDVWWKRVGCRHEATADSPHILDWQLDGIIVKLAAEQKAARSIHEEAKQKAPYPDPCPDPDSVVEVPTYVTGISGFKFRIVTEDEVLLRLEPWYLVWAYDQLSHDWLHTLPRALLRELSSKATKRLTVFGLALWARQWNRRGEMLSTLSARCYHCEEGNDFNNLDLTNNQKCGRCERCQGLWDCEAFSKWLRFRHYVSHPPSGDGELLPEWNRMVQYLGFQAPSGAKGPRIRISQFDYPFVNPNGFLGWGSVLAGVVEGPRVVEDGPTPPKRRCQEPDSNINENLVLVLCPNIASFGADDSVAAGGEGRNGEGPAAETLTSHDLLAESCNEVIMNSTEDDVSAQTSSCEALVKADPNGEPLSGETLTSHDLLVEPCNEVAMNSTEDDVDCTTYYSQYESPVFFVDDTLLCGTEEIVAGSDDITEDVAAGVASPPTSPDADDTLYPSPEAVPSFGASASPGVTPSSGAVPSAVAPPYPGGTSLNVGALISTGRQSQVTGGFGGGFTKAEGWHNITETMEAVAAIKPRRVVSSVVSVEGELERKRPEAKVPTLKLFTPEERSWKVDPKYLFWSYSMLRHGWWWLVPFSTKGKSVFALAREAEQWEKAKRPNFALSARCFSWRSPEPWTTTEFLNWADLPPHVRPKGIATPRRVGECVLEEAVEDAVQHWSQLEPSHSFCHQMSKWWRTRERGRFQAASDEPRVSSVVFDELVLERLGRLKVSVEKLPEAIMRDSRTRKIRLAAEYFPPKHVPAELQKRIPKRWVGISGHEFEIATPQEKGLRISAPLLVWAYDVLNHGAWGSLPAIWAATKLSVFGLARKAHDWARGGGKILTLSAGPYYCGEDREYHERCERCSIWNRHDFWLWLRARHVVPRVMEHTRHTTRTLHQQTVDSLGFDCPRPDPERRIAVLPYDCPLYDFGSPDSPFQSTFEDWWKRNKGQDSAQDGFERWESERIILYRLWQQGIPLVFFQHHRR</sequence>
<evidence type="ECO:0000313" key="3">
    <source>
        <dbReference type="Proteomes" id="UP000019763"/>
    </source>
</evidence>
<organism evidence="2 3">
    <name type="scientific">Gregarina niphandrodes</name>
    <name type="common">Septate eugregarine</name>
    <dbReference type="NCBI Taxonomy" id="110365"/>
    <lineage>
        <taxon>Eukaryota</taxon>
        <taxon>Sar</taxon>
        <taxon>Alveolata</taxon>
        <taxon>Apicomplexa</taxon>
        <taxon>Conoidasida</taxon>
        <taxon>Gregarinasina</taxon>
        <taxon>Eugregarinorida</taxon>
        <taxon>Gregarinidae</taxon>
        <taxon>Gregarina</taxon>
    </lineage>
</organism>
<proteinExistence type="predicted"/>
<name>A0A023B4H3_GRENI</name>
<dbReference type="eggNOG" id="ENOG502SPPU">
    <property type="taxonomic scope" value="Eukaryota"/>
</dbReference>
<evidence type="ECO:0000313" key="2">
    <source>
        <dbReference type="EMBL" id="EZG56729.1"/>
    </source>
</evidence>
<feature type="region of interest" description="Disordered" evidence="1">
    <location>
        <begin position="856"/>
        <end position="896"/>
    </location>
</feature>
<dbReference type="Proteomes" id="UP000019763">
    <property type="component" value="Unassembled WGS sequence"/>
</dbReference>
<dbReference type="GeneID" id="22913615"/>
<dbReference type="RefSeq" id="XP_011131197.1">
    <property type="nucleotide sequence ID" value="XM_011132895.1"/>
</dbReference>
<evidence type="ECO:0000256" key="1">
    <source>
        <dbReference type="SAM" id="MobiDB-lite"/>
    </source>
</evidence>
<protein>
    <submittedName>
        <fullName evidence="2">Uncharacterized protein</fullName>
    </submittedName>
</protein>
<dbReference type="EMBL" id="AFNH02000762">
    <property type="protein sequence ID" value="EZG56729.1"/>
    <property type="molecule type" value="Genomic_DNA"/>
</dbReference>